<evidence type="ECO:0000313" key="3">
    <source>
        <dbReference type="EMBL" id="CAF4725098.1"/>
    </source>
</evidence>
<proteinExistence type="predicted"/>
<keyword evidence="1" id="KW-0175">Coiled coil</keyword>
<reference evidence="2" key="1">
    <citation type="submission" date="2021-02" db="EMBL/GenBank/DDBJ databases">
        <authorList>
            <person name="Nowell W R."/>
        </authorList>
    </citation>
    <scope>NUCLEOTIDE SEQUENCE</scope>
</reference>
<name>A0A8S3ADN1_9BILA</name>
<evidence type="ECO:0000313" key="4">
    <source>
        <dbReference type="Proteomes" id="UP000681720"/>
    </source>
</evidence>
<comment type="caution">
    <text evidence="2">The sequence shown here is derived from an EMBL/GenBank/DDBJ whole genome shotgun (WGS) entry which is preliminary data.</text>
</comment>
<dbReference type="AlphaFoldDB" id="A0A8S3ADN1"/>
<dbReference type="EMBL" id="CAJOBJ010131822">
    <property type="protein sequence ID" value="CAF4725098.1"/>
    <property type="molecule type" value="Genomic_DNA"/>
</dbReference>
<evidence type="ECO:0000256" key="1">
    <source>
        <dbReference type="SAM" id="Coils"/>
    </source>
</evidence>
<protein>
    <submittedName>
        <fullName evidence="2">Uncharacterized protein</fullName>
    </submittedName>
</protein>
<evidence type="ECO:0000313" key="2">
    <source>
        <dbReference type="EMBL" id="CAF4722372.1"/>
    </source>
</evidence>
<feature type="non-terminal residue" evidence="2">
    <location>
        <position position="1"/>
    </location>
</feature>
<gene>
    <name evidence="2" type="ORF">GIL414_LOCUS43908</name>
    <name evidence="3" type="ORF">GIL414_LOCUS44030</name>
</gene>
<dbReference type="EMBL" id="CAJOBJ010131257">
    <property type="protein sequence ID" value="CAF4722372.1"/>
    <property type="molecule type" value="Genomic_DNA"/>
</dbReference>
<sequence>MDNIKEEFTKNKEIKDNIKKFRDQAKKLEDSDALKEARDKY</sequence>
<dbReference type="Proteomes" id="UP000681720">
    <property type="component" value="Unassembled WGS sequence"/>
</dbReference>
<organism evidence="2 4">
    <name type="scientific">Rotaria magnacalcarata</name>
    <dbReference type="NCBI Taxonomy" id="392030"/>
    <lineage>
        <taxon>Eukaryota</taxon>
        <taxon>Metazoa</taxon>
        <taxon>Spiralia</taxon>
        <taxon>Gnathifera</taxon>
        <taxon>Rotifera</taxon>
        <taxon>Eurotatoria</taxon>
        <taxon>Bdelloidea</taxon>
        <taxon>Philodinida</taxon>
        <taxon>Philodinidae</taxon>
        <taxon>Rotaria</taxon>
    </lineage>
</organism>
<feature type="coiled-coil region" evidence="1">
    <location>
        <begin position="4"/>
        <end position="31"/>
    </location>
</feature>
<accession>A0A8S3ADN1</accession>